<sequence length="568" mass="60339">MSFQSSFNPHSEQAAQRREAMLARIAHLRALEDRAAQASAKSRPVFDKRGQLLPRERIGLLLDPGAPFLPLCSLAGFLQDTKDPDKSVPGGGVVAGIGFINGVRCMVVASDSGIEAGAIQPRGLEKILRVQAIALEQKLPFVHLVESAGANLTKYQVEGFVLGGALFRNLARLSAAGLPVITVQHGSGTAGGAYMPGLSDVVIMVRGRSRAFLAGPPLLMAATGEVATEEELGGAEMHTGVSGLGEYLAEDDREALGIARQVVGQLGWVAWAPTPTHPQGGREPEYPGASSLPPPLGEGRGGGSPRQPLHEAEDLLSLMPQHHREPVDMREVLLRITDASDILEFKPLYGAATVCVQARIGGHAVGLISNNGPIDVAGANKATHFIQWMCQLGHPIVYLQNTTGYMVGKESEQAGMIKHGSKMIQAVTNATVPQITIQCGASFGAGNYGMCGRGYAPRFLFSWPNARTAVMGGEQAARTMRIVAEAGMARKGLPTDTPEVKAQMQAQFDQIVHVFESQADAFHTSGLVLDDGVIDPRDTRAVLSFCLDTCAEAAARQPRPMQFGVARM</sequence>
<dbReference type="PROSITE" id="PS50989">
    <property type="entry name" value="COA_CT_CTER"/>
    <property type="match status" value="1"/>
</dbReference>
<comment type="caution">
    <text evidence="4">The sequence shown here is derived from an EMBL/GenBank/DDBJ whole genome shotgun (WGS) entry which is preliminary data.</text>
</comment>
<dbReference type="InterPro" id="IPR034733">
    <property type="entry name" value="AcCoA_carboxyl_beta"/>
</dbReference>
<feature type="region of interest" description="Disordered" evidence="1">
    <location>
        <begin position="274"/>
        <end position="309"/>
    </location>
</feature>
<dbReference type="Gene3D" id="3.90.226.10">
    <property type="entry name" value="2-enoyl-CoA Hydratase, Chain A, domain 1"/>
    <property type="match status" value="2"/>
</dbReference>
<dbReference type="FunFam" id="3.90.226.10:FF:000021">
    <property type="entry name" value="Acetyl-CoA carboxylase carboxyltransferase subunit"/>
    <property type="match status" value="1"/>
</dbReference>
<dbReference type="AlphaFoldDB" id="A0A7Y8GZ47"/>
<dbReference type="EMBL" id="VYGV01000016">
    <property type="protein sequence ID" value="NWF47545.1"/>
    <property type="molecule type" value="Genomic_DNA"/>
</dbReference>
<dbReference type="InterPro" id="IPR045190">
    <property type="entry name" value="MCCB/AccD1-like"/>
</dbReference>
<evidence type="ECO:0000259" key="2">
    <source>
        <dbReference type="PROSITE" id="PS50980"/>
    </source>
</evidence>
<dbReference type="RefSeq" id="WP_177137413.1">
    <property type="nucleotide sequence ID" value="NZ_VYGV01000016.1"/>
</dbReference>
<dbReference type="PANTHER" id="PTHR22855">
    <property type="entry name" value="ACETYL, PROPIONYL, PYRUVATE, AND GLUTACONYL CARBOXYLASE-RELATED"/>
    <property type="match status" value="1"/>
</dbReference>
<dbReference type="SUPFAM" id="SSF52096">
    <property type="entry name" value="ClpP/crotonase"/>
    <property type="match status" value="2"/>
</dbReference>
<proteinExistence type="predicted"/>
<evidence type="ECO:0000313" key="5">
    <source>
        <dbReference type="Proteomes" id="UP000545507"/>
    </source>
</evidence>
<feature type="domain" description="CoA carboxyltransferase C-terminal" evidence="3">
    <location>
        <begin position="307"/>
        <end position="568"/>
    </location>
</feature>
<evidence type="ECO:0000313" key="4">
    <source>
        <dbReference type="EMBL" id="NWF47545.1"/>
    </source>
</evidence>
<reference evidence="4 5" key="1">
    <citation type="submission" date="2019-09" db="EMBL/GenBank/DDBJ databases">
        <title>Hydrogenophaga aromatica sp. nov., isolated from a para-xylene-degrading enrichment culture.</title>
        <authorList>
            <person name="Tancsics A."/>
            <person name="Banerjee S."/>
        </authorList>
    </citation>
    <scope>NUCLEOTIDE SEQUENCE [LARGE SCALE GENOMIC DNA]</scope>
    <source>
        <strain evidence="4 5">D2P1</strain>
    </source>
</reference>
<organism evidence="4 5">
    <name type="scientific">Hydrogenophaga aromaticivorans</name>
    <dbReference type="NCBI Taxonomy" id="2610898"/>
    <lineage>
        <taxon>Bacteria</taxon>
        <taxon>Pseudomonadati</taxon>
        <taxon>Pseudomonadota</taxon>
        <taxon>Betaproteobacteria</taxon>
        <taxon>Burkholderiales</taxon>
        <taxon>Comamonadaceae</taxon>
        <taxon>Hydrogenophaga</taxon>
    </lineage>
</organism>
<dbReference type="Proteomes" id="UP000545507">
    <property type="component" value="Unassembled WGS sequence"/>
</dbReference>
<evidence type="ECO:0000259" key="3">
    <source>
        <dbReference type="PROSITE" id="PS50989"/>
    </source>
</evidence>
<dbReference type="Pfam" id="PF01039">
    <property type="entry name" value="Carboxyl_trans"/>
    <property type="match status" value="1"/>
</dbReference>
<dbReference type="PANTHER" id="PTHR22855:SF46">
    <property type="entry name" value="METHYLCROTONOYL-COA CARBOXYLASE"/>
    <property type="match status" value="1"/>
</dbReference>
<gene>
    <name evidence="4" type="ORF">F3K02_20155</name>
</gene>
<feature type="domain" description="CoA carboxyltransferase N-terminal" evidence="2">
    <location>
        <begin position="15"/>
        <end position="278"/>
    </location>
</feature>
<keyword evidence="5" id="KW-1185">Reference proteome</keyword>
<evidence type="ECO:0000256" key="1">
    <source>
        <dbReference type="SAM" id="MobiDB-lite"/>
    </source>
</evidence>
<name>A0A7Y8GZ47_9BURK</name>
<accession>A0A7Y8GZ47</accession>
<dbReference type="InterPro" id="IPR011763">
    <property type="entry name" value="COA_CT_C"/>
</dbReference>
<dbReference type="GO" id="GO:0016874">
    <property type="term" value="F:ligase activity"/>
    <property type="evidence" value="ECO:0007669"/>
    <property type="project" value="InterPro"/>
</dbReference>
<dbReference type="InterPro" id="IPR011762">
    <property type="entry name" value="COA_CT_N"/>
</dbReference>
<protein>
    <submittedName>
        <fullName evidence="4">Acyl-CoA carboxylase subunit beta</fullName>
    </submittedName>
</protein>
<dbReference type="PROSITE" id="PS50980">
    <property type="entry name" value="COA_CT_NTER"/>
    <property type="match status" value="1"/>
</dbReference>
<dbReference type="InterPro" id="IPR029045">
    <property type="entry name" value="ClpP/crotonase-like_dom_sf"/>
</dbReference>